<dbReference type="InterPro" id="IPR001763">
    <property type="entry name" value="Rhodanese-like_dom"/>
</dbReference>
<evidence type="ECO:0000256" key="2">
    <source>
        <dbReference type="ARBA" id="ARBA00022737"/>
    </source>
</evidence>
<dbReference type="PANTHER" id="PTHR11364:SF27">
    <property type="entry name" value="SULFURTRANSFERASE"/>
    <property type="match status" value="1"/>
</dbReference>
<dbReference type="InterPro" id="IPR036873">
    <property type="entry name" value="Rhodanese-like_dom_sf"/>
</dbReference>
<feature type="domain" description="Rhodanese" evidence="3">
    <location>
        <begin position="165"/>
        <end position="273"/>
    </location>
</feature>
<dbReference type="EMBL" id="JACRTK010000004">
    <property type="protein sequence ID" value="MBC8591361.1"/>
    <property type="molecule type" value="Genomic_DNA"/>
</dbReference>
<evidence type="ECO:0000313" key="5">
    <source>
        <dbReference type="Proteomes" id="UP000601522"/>
    </source>
</evidence>
<sequence length="278" mass="31539">MKNFVDYKWLMENMDKDNLIILDARAGLKDPEKGLNAYKKGHIKGAQFVSLEEIMTGKVSTYGGRHPLPDLKEFTDHMMNLGVDDDSIVIIYDDGNIAMAGRLWWLLKYIGKEDVFILEGGISKWMDNNGEITTKVPKINRSNSLSLNINKRMNVDMEYVKNATNSSTIAIVDARAYERYIGEVEPLDKIAGHIPKALNYPWMDLVKDGEIISLERLRDKFKSLNEYDEVIVHCGSGITGTVNYILMDEIGLSPRLYSGGYSDWISYEDNPVVTKDIL</sequence>
<reference evidence="4 5" key="1">
    <citation type="submission" date="2020-08" db="EMBL/GenBank/DDBJ databases">
        <title>Genome public.</title>
        <authorList>
            <person name="Liu C."/>
            <person name="Sun Q."/>
        </authorList>
    </citation>
    <scope>NUCLEOTIDE SEQUENCE [LARGE SCALE GENOMIC DNA]</scope>
    <source>
        <strain evidence="4 5">NSJ-26</strain>
    </source>
</reference>
<dbReference type="Gene3D" id="3.40.250.10">
    <property type="entry name" value="Rhodanese-like domain"/>
    <property type="match status" value="2"/>
</dbReference>
<dbReference type="InterPro" id="IPR045078">
    <property type="entry name" value="TST/MPST-like"/>
</dbReference>
<name>A0A926IN76_9FIRM</name>
<dbReference type="GO" id="GO:0004792">
    <property type="term" value="F:thiosulfate-cyanide sulfurtransferase activity"/>
    <property type="evidence" value="ECO:0007669"/>
    <property type="project" value="TreeGrafter"/>
</dbReference>
<dbReference type="PANTHER" id="PTHR11364">
    <property type="entry name" value="THIOSULFATE SULFERTANSFERASE"/>
    <property type="match status" value="1"/>
</dbReference>
<dbReference type="SMART" id="SM00450">
    <property type="entry name" value="RHOD"/>
    <property type="match status" value="2"/>
</dbReference>
<proteinExistence type="predicted"/>
<comment type="caution">
    <text evidence="4">The sequence shown here is derived from an EMBL/GenBank/DDBJ whole genome shotgun (WGS) entry which is preliminary data.</text>
</comment>
<dbReference type="RefSeq" id="WP_249324228.1">
    <property type="nucleotide sequence ID" value="NZ_JACRTK010000004.1"/>
</dbReference>
<dbReference type="Proteomes" id="UP000601522">
    <property type="component" value="Unassembled WGS sequence"/>
</dbReference>
<keyword evidence="1" id="KW-0808">Transferase</keyword>
<evidence type="ECO:0000256" key="1">
    <source>
        <dbReference type="ARBA" id="ARBA00022679"/>
    </source>
</evidence>
<dbReference type="Pfam" id="PF00581">
    <property type="entry name" value="Rhodanese"/>
    <property type="match status" value="2"/>
</dbReference>
<protein>
    <submittedName>
        <fullName evidence="4">Sulfurtransferase</fullName>
    </submittedName>
</protein>
<accession>A0A926IN76</accession>
<gene>
    <name evidence="4" type="ORF">H8689_09590</name>
</gene>
<dbReference type="SUPFAM" id="SSF52821">
    <property type="entry name" value="Rhodanese/Cell cycle control phosphatase"/>
    <property type="match status" value="2"/>
</dbReference>
<keyword evidence="5" id="KW-1185">Reference proteome</keyword>
<dbReference type="CDD" id="cd01448">
    <property type="entry name" value="TST_Repeat_1"/>
    <property type="match status" value="1"/>
</dbReference>
<dbReference type="CDD" id="cd01449">
    <property type="entry name" value="TST_Repeat_2"/>
    <property type="match status" value="1"/>
</dbReference>
<feature type="domain" description="Rhodanese" evidence="3">
    <location>
        <begin position="15"/>
        <end position="134"/>
    </location>
</feature>
<organism evidence="4 5">
    <name type="scientific">Wansuia hejianensis</name>
    <dbReference type="NCBI Taxonomy" id="2763667"/>
    <lineage>
        <taxon>Bacteria</taxon>
        <taxon>Bacillati</taxon>
        <taxon>Bacillota</taxon>
        <taxon>Clostridia</taxon>
        <taxon>Lachnospirales</taxon>
        <taxon>Lachnospiraceae</taxon>
        <taxon>Wansuia</taxon>
    </lineage>
</organism>
<dbReference type="AlphaFoldDB" id="A0A926IN76"/>
<keyword evidence="2" id="KW-0677">Repeat</keyword>
<dbReference type="PROSITE" id="PS50206">
    <property type="entry name" value="RHODANESE_3"/>
    <property type="match status" value="2"/>
</dbReference>
<evidence type="ECO:0000259" key="3">
    <source>
        <dbReference type="PROSITE" id="PS50206"/>
    </source>
</evidence>
<evidence type="ECO:0000313" key="4">
    <source>
        <dbReference type="EMBL" id="MBC8591361.1"/>
    </source>
</evidence>